<comment type="caution">
    <text evidence="1">The sequence shown here is derived from an EMBL/GenBank/DDBJ whole genome shotgun (WGS) entry which is preliminary data.</text>
</comment>
<evidence type="ECO:0000313" key="1">
    <source>
        <dbReference type="EMBL" id="CAG8662541.1"/>
    </source>
</evidence>
<sequence>NIFDEKRHKKVVSHRRKPMENEKERQKAEYETSKHELKNLLAQFGTKAKVADELEKDVSKLHGNIESLLEKVQGKTNKKTILRDKLYSNSNDDTINRMFCYFPNLDRSHNIYMYVEPYEPIVHGTYDTDQTETWKILRTITNLIYDFFSEIMNGGRGFGSSNYDGSVPI</sequence>
<evidence type="ECO:0000313" key="2">
    <source>
        <dbReference type="Proteomes" id="UP000789366"/>
    </source>
</evidence>
<accession>A0ACA9NLA6</accession>
<organism evidence="1 2">
    <name type="scientific">Cetraspora pellucida</name>
    <dbReference type="NCBI Taxonomy" id="1433469"/>
    <lineage>
        <taxon>Eukaryota</taxon>
        <taxon>Fungi</taxon>
        <taxon>Fungi incertae sedis</taxon>
        <taxon>Mucoromycota</taxon>
        <taxon>Glomeromycotina</taxon>
        <taxon>Glomeromycetes</taxon>
        <taxon>Diversisporales</taxon>
        <taxon>Gigasporaceae</taxon>
        <taxon>Cetraspora</taxon>
    </lineage>
</organism>
<protein>
    <submittedName>
        <fullName evidence="1">13460_t:CDS:1</fullName>
    </submittedName>
</protein>
<reference evidence="1" key="1">
    <citation type="submission" date="2021-06" db="EMBL/GenBank/DDBJ databases">
        <authorList>
            <person name="Kallberg Y."/>
            <person name="Tangrot J."/>
            <person name="Rosling A."/>
        </authorList>
    </citation>
    <scope>NUCLEOTIDE SEQUENCE</scope>
    <source>
        <strain evidence="1">28 12/20/2015</strain>
    </source>
</reference>
<keyword evidence="2" id="KW-1185">Reference proteome</keyword>
<dbReference type="Proteomes" id="UP000789366">
    <property type="component" value="Unassembled WGS sequence"/>
</dbReference>
<proteinExistence type="predicted"/>
<feature type="non-terminal residue" evidence="1">
    <location>
        <position position="1"/>
    </location>
</feature>
<dbReference type="EMBL" id="CAJVPW010015512">
    <property type="protein sequence ID" value="CAG8662541.1"/>
    <property type="molecule type" value="Genomic_DNA"/>
</dbReference>
<gene>
    <name evidence="1" type="ORF">SPELUC_LOCUS9327</name>
</gene>
<name>A0ACA9NLA6_9GLOM</name>